<keyword evidence="3" id="KW-1185">Reference proteome</keyword>
<dbReference type="InterPro" id="IPR036514">
    <property type="entry name" value="SGNH_hydro_sf"/>
</dbReference>
<sequence>MAMAVALSACGGSGDGDSNPLGLDTMKVVGDSLSDSGTFADVPGGARTFTVQGTADEPNVVWVERVALAYRVAPLCPVYKFNGSAFTPNTKPNCTNYAVGGARINNPAASGGAAAPLSVANQLQDAAAKGWGAKDLVLVDGGGNDAADLVGAYLGASADQGAAYQALLGTLVPAGSLQAVLAGANGPENAGGLYMQALADSLAGSIKAEALGKGAKQVVVANMPAITYTPRFQAVLDQVGAKAGANGRAQAEALFKGWVNAFNARLASQFSGESRVKVVDVAARFTDQATNPSRYGLTNVTLPVCGAQGVTAVPQRSFAQCTASALSGTTPPPGAPAGAGWWQRYLFSDGFHPTPYGHQLFADQVFDVLEQAGWL</sequence>
<dbReference type="InterPro" id="IPR001087">
    <property type="entry name" value="GDSL"/>
</dbReference>
<dbReference type="GO" id="GO:0016788">
    <property type="term" value="F:hydrolase activity, acting on ester bonds"/>
    <property type="evidence" value="ECO:0007669"/>
    <property type="project" value="InterPro"/>
</dbReference>
<evidence type="ECO:0000313" key="3">
    <source>
        <dbReference type="Proteomes" id="UP000663903"/>
    </source>
</evidence>
<protein>
    <submittedName>
        <fullName evidence="2">SGNH/GDSL hydrolase family protein</fullName>
    </submittedName>
</protein>
<dbReference type="SUPFAM" id="SSF52266">
    <property type="entry name" value="SGNH hydrolase"/>
    <property type="match status" value="1"/>
</dbReference>
<name>A0A975H7M3_9BURK</name>
<dbReference type="Proteomes" id="UP000663903">
    <property type="component" value="Chromosome"/>
</dbReference>
<reference evidence="2" key="1">
    <citation type="submission" date="2021-03" db="EMBL/GenBank/DDBJ databases">
        <title>Ottowia sp. 27C isolated from the cloaca of a Giant Asian pond turtle (Heosemys grandis).</title>
        <authorList>
            <person name="Spergser J."/>
            <person name="Busse H.-J."/>
        </authorList>
    </citation>
    <scope>NUCLEOTIDE SEQUENCE</scope>
    <source>
        <strain evidence="2">27C</strain>
    </source>
</reference>
<evidence type="ECO:0000313" key="2">
    <source>
        <dbReference type="EMBL" id="QTD47207.1"/>
    </source>
</evidence>
<accession>A0A975H7M3</accession>
<keyword evidence="1 2" id="KW-0378">Hydrolase</keyword>
<dbReference type="EMBL" id="CP071796">
    <property type="protein sequence ID" value="QTD47207.1"/>
    <property type="molecule type" value="Genomic_DNA"/>
</dbReference>
<dbReference type="AlphaFoldDB" id="A0A975H7M3"/>
<dbReference type="Pfam" id="PF00657">
    <property type="entry name" value="Lipase_GDSL"/>
    <property type="match status" value="1"/>
</dbReference>
<dbReference type="KEGG" id="otd:J1M35_00155"/>
<dbReference type="PANTHER" id="PTHR45648:SF22">
    <property type="entry name" value="GDSL LIPASE_ACYLHYDROLASE FAMILY PROTEIN (AFU_ORTHOLOGUE AFUA_4G14700)"/>
    <property type="match status" value="1"/>
</dbReference>
<dbReference type="PANTHER" id="PTHR45648">
    <property type="entry name" value="GDSL LIPASE/ACYLHYDROLASE FAMILY PROTEIN (AFU_ORTHOLOGUE AFUA_4G14700)"/>
    <property type="match status" value="1"/>
</dbReference>
<proteinExistence type="predicted"/>
<dbReference type="InterPro" id="IPR051058">
    <property type="entry name" value="GDSL_Est/Lipase"/>
</dbReference>
<organism evidence="2 3">
    <name type="scientific">Ottowia testudinis</name>
    <dbReference type="NCBI Taxonomy" id="2816950"/>
    <lineage>
        <taxon>Bacteria</taxon>
        <taxon>Pseudomonadati</taxon>
        <taxon>Pseudomonadota</taxon>
        <taxon>Betaproteobacteria</taxon>
        <taxon>Burkholderiales</taxon>
        <taxon>Comamonadaceae</taxon>
        <taxon>Ottowia</taxon>
    </lineage>
</organism>
<dbReference type="Gene3D" id="3.40.50.1110">
    <property type="entry name" value="SGNH hydrolase"/>
    <property type="match status" value="1"/>
</dbReference>
<evidence type="ECO:0000256" key="1">
    <source>
        <dbReference type="ARBA" id="ARBA00022801"/>
    </source>
</evidence>
<gene>
    <name evidence="2" type="ORF">J1M35_00155</name>
</gene>